<gene>
    <name evidence="3" type="ORF">GEV33_002773</name>
</gene>
<evidence type="ECO:0000313" key="3">
    <source>
        <dbReference type="EMBL" id="KAH0820018.1"/>
    </source>
</evidence>
<dbReference type="GO" id="GO:0005615">
    <property type="term" value="C:extracellular space"/>
    <property type="evidence" value="ECO:0007669"/>
    <property type="project" value="TreeGrafter"/>
</dbReference>
<dbReference type="PANTHER" id="PTHR10340:SF57">
    <property type="entry name" value="METALLOPHOS DOMAIN-CONTAINING PROTEIN"/>
    <property type="match status" value="1"/>
</dbReference>
<dbReference type="AlphaFoldDB" id="A0A8J6HTM5"/>
<dbReference type="Proteomes" id="UP000719412">
    <property type="component" value="Unassembled WGS sequence"/>
</dbReference>
<accession>A0A8J6HTM5</accession>
<proteinExistence type="predicted"/>
<keyword evidence="4" id="KW-1185">Reference proteome</keyword>
<sequence length="117" mass="13143">MARPYHCTTNKSRGVPIHHAAATAARCWRPEYDSGSTARNPRRQMGRYGDYSCDAPWELIESAARTMMSRQNDNVEFVLWTGVNMRRAVAFINKAGAPQSGMCRILGGGERRRQPPC</sequence>
<reference evidence="3" key="2">
    <citation type="submission" date="2021-08" db="EMBL/GenBank/DDBJ databases">
        <authorList>
            <person name="Eriksson T."/>
        </authorList>
    </citation>
    <scope>NUCLEOTIDE SEQUENCE</scope>
    <source>
        <strain evidence="3">Stoneville</strain>
        <tissue evidence="3">Whole head</tissue>
    </source>
</reference>
<organism evidence="3 4">
    <name type="scientific">Tenebrio molitor</name>
    <name type="common">Yellow mealworm beetle</name>
    <dbReference type="NCBI Taxonomy" id="7067"/>
    <lineage>
        <taxon>Eukaryota</taxon>
        <taxon>Metazoa</taxon>
        <taxon>Ecdysozoa</taxon>
        <taxon>Arthropoda</taxon>
        <taxon>Hexapoda</taxon>
        <taxon>Insecta</taxon>
        <taxon>Pterygota</taxon>
        <taxon>Neoptera</taxon>
        <taxon>Endopterygota</taxon>
        <taxon>Coleoptera</taxon>
        <taxon>Polyphaga</taxon>
        <taxon>Cucujiformia</taxon>
        <taxon>Tenebrionidae</taxon>
        <taxon>Tenebrio</taxon>
    </lineage>
</organism>
<dbReference type="PANTHER" id="PTHR10340">
    <property type="entry name" value="SPHINGOMYELIN PHOSPHODIESTERASE"/>
    <property type="match status" value="1"/>
</dbReference>
<name>A0A8J6HTM5_TENMO</name>
<keyword evidence="2" id="KW-0325">Glycoprotein</keyword>
<reference evidence="3" key="1">
    <citation type="journal article" date="2020" name="J Insects Food Feed">
        <title>The yellow mealworm (Tenebrio molitor) genome: a resource for the emerging insects as food and feed industry.</title>
        <authorList>
            <person name="Eriksson T."/>
            <person name="Andere A."/>
            <person name="Kelstrup H."/>
            <person name="Emery V."/>
            <person name="Picard C."/>
        </authorList>
    </citation>
    <scope>NUCLEOTIDE SEQUENCE</scope>
    <source>
        <strain evidence="3">Stoneville</strain>
        <tissue evidence="3">Whole head</tissue>
    </source>
</reference>
<keyword evidence="1" id="KW-0378">Hydrolase</keyword>
<dbReference type="EMBL" id="JABDTM020013029">
    <property type="protein sequence ID" value="KAH0820018.1"/>
    <property type="molecule type" value="Genomic_DNA"/>
</dbReference>
<protein>
    <submittedName>
        <fullName evidence="3">Uncharacterized protein</fullName>
    </submittedName>
</protein>
<dbReference type="GO" id="GO:0008081">
    <property type="term" value="F:phosphoric diester hydrolase activity"/>
    <property type="evidence" value="ECO:0007669"/>
    <property type="project" value="TreeGrafter"/>
</dbReference>
<comment type="caution">
    <text evidence="3">The sequence shown here is derived from an EMBL/GenBank/DDBJ whole genome shotgun (WGS) entry which is preliminary data.</text>
</comment>
<evidence type="ECO:0000256" key="2">
    <source>
        <dbReference type="ARBA" id="ARBA00023180"/>
    </source>
</evidence>
<evidence type="ECO:0000313" key="4">
    <source>
        <dbReference type="Proteomes" id="UP000719412"/>
    </source>
</evidence>
<evidence type="ECO:0000256" key="1">
    <source>
        <dbReference type="ARBA" id="ARBA00022801"/>
    </source>
</evidence>